<dbReference type="RefSeq" id="WP_084728355.1">
    <property type="nucleotide sequence ID" value="NZ_FQWY01000015.1"/>
</dbReference>
<dbReference type="GO" id="GO:0042803">
    <property type="term" value="F:protein homodimerization activity"/>
    <property type="evidence" value="ECO:0007669"/>
    <property type="project" value="InterPro"/>
</dbReference>
<evidence type="ECO:0000256" key="1">
    <source>
        <dbReference type="ARBA" id="ARBA00004496"/>
    </source>
</evidence>
<comment type="similarity">
    <text evidence="2 10 12">Belongs to the GrpE family.</text>
</comment>
<dbReference type="Proteomes" id="UP000242329">
    <property type="component" value="Unassembled WGS sequence"/>
</dbReference>
<dbReference type="PANTHER" id="PTHR21237:SF23">
    <property type="entry name" value="GRPE PROTEIN HOMOLOG, MITOCHONDRIAL"/>
    <property type="match status" value="1"/>
</dbReference>
<dbReference type="Gene3D" id="2.30.22.10">
    <property type="entry name" value="Head domain of nucleotide exchange factor GrpE"/>
    <property type="match status" value="1"/>
</dbReference>
<protein>
    <recommendedName>
        <fullName evidence="8 10">Protein GrpE</fullName>
    </recommendedName>
    <alternativeName>
        <fullName evidence="9 10">HSP-70 cofactor</fullName>
    </alternativeName>
</protein>
<evidence type="ECO:0000256" key="12">
    <source>
        <dbReference type="RuleBase" id="RU004478"/>
    </source>
</evidence>
<dbReference type="InterPro" id="IPR009012">
    <property type="entry name" value="GrpE_head"/>
</dbReference>
<evidence type="ECO:0000256" key="9">
    <source>
        <dbReference type="ARBA" id="ARBA00076414"/>
    </source>
</evidence>
<evidence type="ECO:0000256" key="13">
    <source>
        <dbReference type="SAM" id="MobiDB-lite"/>
    </source>
</evidence>
<dbReference type="InterPro" id="IPR000740">
    <property type="entry name" value="GrpE"/>
</dbReference>
<comment type="function">
    <text evidence="7 10 11">Participates actively in the response to hyperosmotic and heat shock by preventing the aggregation of stress-denatured proteins, in association with DnaK and GrpE. It is the nucleotide exchange factor for DnaK and may function as a thermosensor. Unfolded proteins bind initially to DnaJ; upon interaction with the DnaJ-bound protein, DnaK hydrolyzes its bound ATP, resulting in the formation of a stable complex. GrpE releases ADP from DnaK; ATP binding to DnaK triggers the release of the substrate protein, thus completing the reaction cycle. Several rounds of ATP-dependent interactions between DnaJ, DnaK and GrpE are required for fully efficient folding.</text>
</comment>
<feature type="region of interest" description="Disordered" evidence="13">
    <location>
        <begin position="1"/>
        <end position="52"/>
    </location>
</feature>
<evidence type="ECO:0000313" key="15">
    <source>
        <dbReference type="Proteomes" id="UP000242329"/>
    </source>
</evidence>
<dbReference type="Pfam" id="PF01025">
    <property type="entry name" value="GrpE"/>
    <property type="match status" value="1"/>
</dbReference>
<gene>
    <name evidence="10" type="primary">grpE</name>
    <name evidence="14" type="ORF">SAMN02745221_01112</name>
</gene>
<dbReference type="STRING" id="1123382.SAMN02745221_01112"/>
<dbReference type="PRINTS" id="PR00773">
    <property type="entry name" value="GRPEPROTEIN"/>
</dbReference>
<keyword evidence="15" id="KW-1185">Reference proteome</keyword>
<dbReference type="PANTHER" id="PTHR21237">
    <property type="entry name" value="GRPE PROTEIN"/>
    <property type="match status" value="1"/>
</dbReference>
<dbReference type="GO" id="GO:0006457">
    <property type="term" value="P:protein folding"/>
    <property type="evidence" value="ECO:0007669"/>
    <property type="project" value="InterPro"/>
</dbReference>
<dbReference type="GO" id="GO:0051087">
    <property type="term" value="F:protein-folding chaperone binding"/>
    <property type="evidence" value="ECO:0007669"/>
    <property type="project" value="InterPro"/>
</dbReference>
<evidence type="ECO:0000256" key="11">
    <source>
        <dbReference type="RuleBase" id="RU000639"/>
    </source>
</evidence>
<evidence type="ECO:0000256" key="10">
    <source>
        <dbReference type="HAMAP-Rule" id="MF_01151"/>
    </source>
</evidence>
<organism evidence="14 15">
    <name type="scientific">Thermosyntropha lipolytica DSM 11003</name>
    <dbReference type="NCBI Taxonomy" id="1123382"/>
    <lineage>
        <taxon>Bacteria</taxon>
        <taxon>Bacillati</taxon>
        <taxon>Bacillota</taxon>
        <taxon>Clostridia</taxon>
        <taxon>Eubacteriales</taxon>
        <taxon>Syntrophomonadaceae</taxon>
        <taxon>Thermosyntropha</taxon>
    </lineage>
</organism>
<comment type="subunit">
    <text evidence="3 10">Homodimer.</text>
</comment>
<dbReference type="InterPro" id="IPR013805">
    <property type="entry name" value="GrpE_CC"/>
</dbReference>
<evidence type="ECO:0000256" key="4">
    <source>
        <dbReference type="ARBA" id="ARBA00022490"/>
    </source>
</evidence>
<dbReference type="CDD" id="cd00446">
    <property type="entry name" value="GrpE"/>
    <property type="match status" value="1"/>
</dbReference>
<keyword evidence="4 10" id="KW-0963">Cytoplasm</keyword>
<evidence type="ECO:0000256" key="8">
    <source>
        <dbReference type="ARBA" id="ARBA00072274"/>
    </source>
</evidence>
<evidence type="ECO:0000256" key="6">
    <source>
        <dbReference type="ARBA" id="ARBA00023186"/>
    </source>
</evidence>
<evidence type="ECO:0000256" key="3">
    <source>
        <dbReference type="ARBA" id="ARBA00011738"/>
    </source>
</evidence>
<dbReference type="AlphaFoldDB" id="A0A1M5N746"/>
<accession>A0A1M5N746</accession>
<dbReference type="SUPFAM" id="SSF58014">
    <property type="entry name" value="Coiled-coil domain of nucleotide exchange factor GrpE"/>
    <property type="match status" value="1"/>
</dbReference>
<dbReference type="OrthoDB" id="9812586at2"/>
<dbReference type="PROSITE" id="PS01071">
    <property type="entry name" value="GRPE"/>
    <property type="match status" value="1"/>
</dbReference>
<sequence length="206" mass="23789">MNFKMAEKEMNNEENIIKASEKDEAGVEIKEVEEEEKKDRETGTEGEETDELARCREELEAKKAEAQKYYELYLRALAELDNVKKRTAREREEYIKYASLPLMKKLLAVVDDLERALEASFANQDYQSLSKGLEMVVKKVYKIMEEEGVEPIAAVGKPFDPQFHEALAVEENADYPSDTVIEEMRKGYMMHGRIIRPSLVKVNKVD</sequence>
<dbReference type="GO" id="GO:0051082">
    <property type="term" value="F:unfolded protein binding"/>
    <property type="evidence" value="ECO:0007669"/>
    <property type="project" value="TreeGrafter"/>
</dbReference>
<dbReference type="GO" id="GO:0000774">
    <property type="term" value="F:adenyl-nucleotide exchange factor activity"/>
    <property type="evidence" value="ECO:0007669"/>
    <property type="project" value="InterPro"/>
</dbReference>
<evidence type="ECO:0000313" key="14">
    <source>
        <dbReference type="EMBL" id="SHG85390.1"/>
    </source>
</evidence>
<dbReference type="GO" id="GO:0005737">
    <property type="term" value="C:cytoplasm"/>
    <property type="evidence" value="ECO:0007669"/>
    <property type="project" value="UniProtKB-SubCell"/>
</dbReference>
<feature type="compositionally biased region" description="Basic and acidic residues" evidence="13">
    <location>
        <begin position="1"/>
        <end position="43"/>
    </location>
</feature>
<dbReference type="EMBL" id="FQWY01000015">
    <property type="protein sequence ID" value="SHG85390.1"/>
    <property type="molecule type" value="Genomic_DNA"/>
</dbReference>
<dbReference type="FunFam" id="2.30.22.10:FF:000001">
    <property type="entry name" value="Protein GrpE"/>
    <property type="match status" value="1"/>
</dbReference>
<dbReference type="Gene3D" id="3.90.20.20">
    <property type="match status" value="1"/>
</dbReference>
<evidence type="ECO:0000256" key="5">
    <source>
        <dbReference type="ARBA" id="ARBA00023016"/>
    </source>
</evidence>
<dbReference type="NCBIfam" id="NF010738">
    <property type="entry name" value="PRK14140.1"/>
    <property type="match status" value="1"/>
</dbReference>
<proteinExistence type="inferred from homology"/>
<dbReference type="SUPFAM" id="SSF51064">
    <property type="entry name" value="Head domain of nucleotide exchange factor GrpE"/>
    <property type="match status" value="1"/>
</dbReference>
<evidence type="ECO:0000256" key="7">
    <source>
        <dbReference type="ARBA" id="ARBA00053401"/>
    </source>
</evidence>
<name>A0A1M5N746_9FIRM</name>
<comment type="subcellular location">
    <subcellularLocation>
        <location evidence="1 10">Cytoplasm</location>
    </subcellularLocation>
</comment>
<evidence type="ECO:0000256" key="2">
    <source>
        <dbReference type="ARBA" id="ARBA00009054"/>
    </source>
</evidence>
<reference evidence="15" key="1">
    <citation type="submission" date="2016-11" db="EMBL/GenBank/DDBJ databases">
        <authorList>
            <person name="Varghese N."/>
            <person name="Submissions S."/>
        </authorList>
    </citation>
    <scope>NUCLEOTIDE SEQUENCE [LARGE SCALE GENOMIC DNA]</scope>
    <source>
        <strain evidence="15">DSM 11003</strain>
    </source>
</reference>
<keyword evidence="5 10" id="KW-0346">Stress response</keyword>
<dbReference type="HAMAP" id="MF_01151">
    <property type="entry name" value="GrpE"/>
    <property type="match status" value="1"/>
</dbReference>
<keyword evidence="6 10" id="KW-0143">Chaperone</keyword>